<sequence length="178" mass="20160">MAKLIHYQKGGVAQLAENQWQILPVDTQEPLGTGPYLVPFQYWLDHSGSAEIQAKYLVGELGVWFASDADLTAHRDVILAGMKFWAIIAVDFPIFRDGRGFSHAAIFRERLGWQGELRAIGDVLIDQLLQMAKVGFDGFLLRADQNEAVALEQFEIIHHRLQNDWRASRDQLGRGHHV</sequence>
<dbReference type="OrthoDB" id="9800421at2"/>
<keyword evidence="2" id="KW-1185">Reference proteome</keyword>
<gene>
    <name evidence="1" type="ORF">AOC33_07840</name>
</gene>
<evidence type="ECO:0008006" key="3">
    <source>
        <dbReference type="Google" id="ProtNLM"/>
    </source>
</evidence>
<protein>
    <recommendedName>
        <fullName evidence="3">Oxidoreductase</fullName>
    </recommendedName>
</protein>
<accession>A0A229FRK7</accession>
<name>A0A229FRK7_9BURK</name>
<comment type="caution">
    <text evidence="1">The sequence shown here is derived from an EMBL/GenBank/DDBJ whole genome shotgun (WGS) entry which is preliminary data.</text>
</comment>
<dbReference type="PIRSF" id="PIRSF030820">
    <property type="entry name" value="UCP030820"/>
    <property type="match status" value="1"/>
</dbReference>
<dbReference type="Pfam" id="PF06073">
    <property type="entry name" value="DUF934"/>
    <property type="match status" value="1"/>
</dbReference>
<dbReference type="Proteomes" id="UP000215188">
    <property type="component" value="Unassembled WGS sequence"/>
</dbReference>
<evidence type="ECO:0000313" key="1">
    <source>
        <dbReference type="EMBL" id="OXL14635.1"/>
    </source>
</evidence>
<dbReference type="InterPro" id="IPR008318">
    <property type="entry name" value="UCP030820"/>
</dbReference>
<proteinExistence type="predicted"/>
<evidence type="ECO:0000313" key="2">
    <source>
        <dbReference type="Proteomes" id="UP000215188"/>
    </source>
</evidence>
<dbReference type="AlphaFoldDB" id="A0A229FRK7"/>
<dbReference type="RefSeq" id="WP_089516678.1">
    <property type="nucleotide sequence ID" value="NZ_NJGG01000003.1"/>
</dbReference>
<dbReference type="EMBL" id="NJGG01000003">
    <property type="protein sequence ID" value="OXL14635.1"/>
    <property type="molecule type" value="Genomic_DNA"/>
</dbReference>
<reference evidence="1 2" key="1">
    <citation type="submission" date="2017-06" db="EMBL/GenBank/DDBJ databases">
        <title>Reclassification of a Polynucleobacter cosmopolitanus strain isolated from tropical Lake Victoria as Polynucleobacter victoriensis comb. nov.</title>
        <authorList>
            <person name="Hahn M.W."/>
        </authorList>
    </citation>
    <scope>NUCLEOTIDE SEQUENCE [LARGE SCALE GENOMIC DNA]</scope>
    <source>
        <strain evidence="1 2">MWH-MoIso2</strain>
    </source>
</reference>
<organism evidence="1 2">
    <name type="scientific">Polynucleobacter cosmopolitanus</name>
    <dbReference type="NCBI Taxonomy" id="351345"/>
    <lineage>
        <taxon>Bacteria</taxon>
        <taxon>Pseudomonadati</taxon>
        <taxon>Pseudomonadota</taxon>
        <taxon>Betaproteobacteria</taxon>
        <taxon>Burkholderiales</taxon>
        <taxon>Burkholderiaceae</taxon>
        <taxon>Polynucleobacter</taxon>
    </lineage>
</organism>